<dbReference type="RefSeq" id="YP_009035906.1">
    <property type="nucleotide sequence ID" value="NC_024209.1"/>
</dbReference>
<accession>X2KN44</accession>
<dbReference type="KEGG" id="vg:19527191"/>
<evidence type="ECO:0000256" key="1">
    <source>
        <dbReference type="SAM" id="MobiDB-lite"/>
    </source>
</evidence>
<reference evidence="2 3" key="1">
    <citation type="submission" date="2014-01" db="EMBL/GenBank/DDBJ databases">
        <authorList>
            <person name="Schneider V.M."/>
            <person name="Bowman C.A."/>
            <person name="Russell D.A."/>
            <person name="Pope W.H."/>
            <person name="Jacobs-Sera D."/>
            <person name="Hendrix R.W."/>
            <person name="Hatfull G.F."/>
        </authorList>
    </citation>
    <scope>NUCLEOTIDE SEQUENCE [LARGE SCALE GENOMIC DNA]</scope>
</reference>
<feature type="compositionally biased region" description="Basic residues" evidence="1">
    <location>
        <begin position="55"/>
        <end position="71"/>
    </location>
</feature>
<sequence length="71" mass="8405">MEQGEVGYVRRPEMPRGKKGKHTGFKSKAQWRYFFANKKLRKYAHDKAHATKSGSKVRYRRLPARKGVKKR</sequence>
<keyword evidence="3" id="KW-1185">Reference proteome</keyword>
<dbReference type="OrthoDB" id="27231at10239"/>
<organism evidence="2 3">
    <name type="scientific">Mycobacterium phage Hawkeye</name>
    <dbReference type="NCBI Taxonomy" id="1458711"/>
    <lineage>
        <taxon>Viruses</taxon>
        <taxon>Duplodnaviria</taxon>
        <taxon>Heunggongvirae</taxon>
        <taxon>Uroviricota</taxon>
        <taxon>Caudoviricetes</taxon>
        <taxon>Dclasvirinae</taxon>
        <taxon>Hawkeyevirus</taxon>
        <taxon>Hawkeyevirus hawkeye</taxon>
    </lineage>
</organism>
<evidence type="ECO:0000313" key="3">
    <source>
        <dbReference type="Proteomes" id="UP000019737"/>
    </source>
</evidence>
<feature type="region of interest" description="Disordered" evidence="1">
    <location>
        <begin position="1"/>
        <end position="25"/>
    </location>
</feature>
<protein>
    <submittedName>
        <fullName evidence="2">Uncharacterized protein</fullName>
    </submittedName>
</protein>
<dbReference type="GeneID" id="19527191"/>
<name>X2KN44_9CAUD</name>
<dbReference type="EMBL" id="KJ194582">
    <property type="protein sequence ID" value="AHN84022.1"/>
    <property type="molecule type" value="Genomic_DNA"/>
</dbReference>
<evidence type="ECO:0000313" key="2">
    <source>
        <dbReference type="EMBL" id="AHN84022.1"/>
    </source>
</evidence>
<dbReference type="Proteomes" id="UP000019737">
    <property type="component" value="Segment"/>
</dbReference>
<proteinExistence type="predicted"/>
<feature type="region of interest" description="Disordered" evidence="1">
    <location>
        <begin position="45"/>
        <end position="71"/>
    </location>
</feature>
<gene>
    <name evidence="2" type="primary">11</name>
    <name evidence="2" type="ORF">PBI_HAWKEYE_11</name>
</gene>